<evidence type="ECO:0000313" key="2">
    <source>
        <dbReference type="Proteomes" id="UP000798662"/>
    </source>
</evidence>
<gene>
    <name evidence="1" type="ORF">I4F81_006155</name>
</gene>
<name>A0ACC3C1G5_PYRYE</name>
<protein>
    <submittedName>
        <fullName evidence="1">Uncharacterized protein</fullName>
    </submittedName>
</protein>
<comment type="caution">
    <text evidence="1">The sequence shown here is derived from an EMBL/GenBank/DDBJ whole genome shotgun (WGS) entry which is preliminary data.</text>
</comment>
<proteinExistence type="predicted"/>
<dbReference type="Proteomes" id="UP000798662">
    <property type="component" value="Chromosome 2"/>
</dbReference>
<keyword evidence="2" id="KW-1185">Reference proteome</keyword>
<accession>A0ACC3C1G5</accession>
<organism evidence="1 2">
    <name type="scientific">Pyropia yezoensis</name>
    <name type="common">Susabi-nori</name>
    <name type="synonym">Porphyra yezoensis</name>
    <dbReference type="NCBI Taxonomy" id="2788"/>
    <lineage>
        <taxon>Eukaryota</taxon>
        <taxon>Rhodophyta</taxon>
        <taxon>Bangiophyceae</taxon>
        <taxon>Bangiales</taxon>
        <taxon>Bangiaceae</taxon>
        <taxon>Pyropia</taxon>
    </lineage>
</organism>
<dbReference type="EMBL" id="CM020619">
    <property type="protein sequence ID" value="KAK1863601.1"/>
    <property type="molecule type" value="Genomic_DNA"/>
</dbReference>
<evidence type="ECO:0000313" key="1">
    <source>
        <dbReference type="EMBL" id="KAK1863601.1"/>
    </source>
</evidence>
<sequence>MGLGGEGEERVGGVSTARARRRRPGSGTGWMTATGGVPRSLPPTAGCGGGRCGWQPRTVLDGPPAACMRGGGGGGGSGWRRWWWWRHPRGVRGWHRRRGGTRIPAEG</sequence>
<reference evidence="1" key="1">
    <citation type="submission" date="2019-11" db="EMBL/GenBank/DDBJ databases">
        <title>Nori genome reveals adaptations in red seaweeds to the harsh intertidal environment.</title>
        <authorList>
            <person name="Wang D."/>
            <person name="Mao Y."/>
        </authorList>
    </citation>
    <scope>NUCLEOTIDE SEQUENCE</scope>
    <source>
        <tissue evidence="1">Gametophyte</tissue>
    </source>
</reference>